<sequence>MNQEFQSYQMDLSAKFRSIGNFERKTFSKLNLEFERLREIMRTIIHKALKSTIGWFLNMNVMDFSSLQKTDELYELLSQEVSRLQELYTCLN</sequence>
<organism evidence="1 2">
    <name type="scientific">Diversispora epigaea</name>
    <dbReference type="NCBI Taxonomy" id="1348612"/>
    <lineage>
        <taxon>Eukaryota</taxon>
        <taxon>Fungi</taxon>
        <taxon>Fungi incertae sedis</taxon>
        <taxon>Mucoromycota</taxon>
        <taxon>Glomeromycotina</taxon>
        <taxon>Glomeromycetes</taxon>
        <taxon>Diversisporales</taxon>
        <taxon>Diversisporaceae</taxon>
        <taxon>Diversispora</taxon>
    </lineage>
</organism>
<dbReference type="Proteomes" id="UP000266861">
    <property type="component" value="Unassembled WGS sequence"/>
</dbReference>
<gene>
    <name evidence="1" type="ORF">Glove_87g130</name>
</gene>
<proteinExistence type="predicted"/>
<name>A0A397JA01_9GLOM</name>
<dbReference type="OrthoDB" id="642895at2759"/>
<evidence type="ECO:0000313" key="1">
    <source>
        <dbReference type="EMBL" id="RHZ83882.1"/>
    </source>
</evidence>
<keyword evidence="2" id="KW-1185">Reference proteome</keyword>
<reference evidence="1 2" key="1">
    <citation type="submission" date="2018-08" db="EMBL/GenBank/DDBJ databases">
        <title>Genome and evolution of the arbuscular mycorrhizal fungus Diversispora epigaea (formerly Glomus versiforme) and its bacterial endosymbionts.</title>
        <authorList>
            <person name="Sun X."/>
            <person name="Fei Z."/>
            <person name="Harrison M."/>
        </authorList>
    </citation>
    <scope>NUCLEOTIDE SEQUENCE [LARGE SCALE GENOMIC DNA]</scope>
    <source>
        <strain evidence="1 2">IT104</strain>
    </source>
</reference>
<protein>
    <submittedName>
        <fullName evidence="1">Uncharacterized protein</fullName>
    </submittedName>
</protein>
<evidence type="ECO:0000313" key="2">
    <source>
        <dbReference type="Proteomes" id="UP000266861"/>
    </source>
</evidence>
<dbReference type="AlphaFoldDB" id="A0A397JA01"/>
<dbReference type="EMBL" id="PQFF01000083">
    <property type="protein sequence ID" value="RHZ83882.1"/>
    <property type="molecule type" value="Genomic_DNA"/>
</dbReference>
<accession>A0A397JA01</accession>
<comment type="caution">
    <text evidence="1">The sequence shown here is derived from an EMBL/GenBank/DDBJ whole genome shotgun (WGS) entry which is preliminary data.</text>
</comment>